<dbReference type="GO" id="GO:0055085">
    <property type="term" value="P:transmembrane transport"/>
    <property type="evidence" value="ECO:0007669"/>
    <property type="project" value="InterPro"/>
</dbReference>
<name>A0A0P9CXB3_9CHLR</name>
<keyword evidence="4 7" id="KW-0812">Transmembrane</keyword>
<feature type="transmembrane region" description="Helical" evidence="7">
    <location>
        <begin position="141"/>
        <end position="162"/>
    </location>
</feature>
<keyword evidence="2" id="KW-0813">Transport</keyword>
<dbReference type="CDD" id="cd06261">
    <property type="entry name" value="TM_PBP2"/>
    <property type="match status" value="1"/>
</dbReference>
<evidence type="ECO:0000259" key="8">
    <source>
        <dbReference type="PROSITE" id="PS50928"/>
    </source>
</evidence>
<feature type="domain" description="ABC transmembrane type-1" evidence="8">
    <location>
        <begin position="72"/>
        <end position="166"/>
    </location>
</feature>
<feature type="transmembrane region" description="Helical" evidence="7">
    <location>
        <begin position="71"/>
        <end position="95"/>
    </location>
</feature>
<evidence type="ECO:0000256" key="5">
    <source>
        <dbReference type="ARBA" id="ARBA00022989"/>
    </source>
</evidence>
<feature type="transmembrane region" description="Helical" evidence="7">
    <location>
        <begin position="12"/>
        <end position="32"/>
    </location>
</feature>
<dbReference type="EMBL" id="LJCR01003348">
    <property type="protein sequence ID" value="KPV47625.1"/>
    <property type="molecule type" value="Genomic_DNA"/>
</dbReference>
<reference evidence="9 10" key="1">
    <citation type="submission" date="2015-09" db="EMBL/GenBank/DDBJ databases">
        <title>Draft genome sequence of Kouleothrix aurantiaca JCM 19913.</title>
        <authorList>
            <person name="Hemp J."/>
        </authorList>
    </citation>
    <scope>NUCLEOTIDE SEQUENCE [LARGE SCALE GENOMIC DNA]</scope>
    <source>
        <strain evidence="9 10">COM-B</strain>
    </source>
</reference>
<evidence type="ECO:0000256" key="2">
    <source>
        <dbReference type="ARBA" id="ARBA00022448"/>
    </source>
</evidence>
<proteinExistence type="predicted"/>
<evidence type="ECO:0000313" key="9">
    <source>
        <dbReference type="EMBL" id="KPV47625.1"/>
    </source>
</evidence>
<evidence type="ECO:0000313" key="10">
    <source>
        <dbReference type="Proteomes" id="UP000050509"/>
    </source>
</evidence>
<gene>
    <name evidence="9" type="ORF">SE17_42175</name>
</gene>
<accession>A0A0P9CXB3</accession>
<dbReference type="InterPro" id="IPR000515">
    <property type="entry name" value="MetI-like"/>
</dbReference>
<dbReference type="SUPFAM" id="SSF161098">
    <property type="entry name" value="MetI-like"/>
    <property type="match status" value="1"/>
</dbReference>
<feature type="non-terminal residue" evidence="9">
    <location>
        <position position="166"/>
    </location>
</feature>
<evidence type="ECO:0000256" key="7">
    <source>
        <dbReference type="SAM" id="Phobius"/>
    </source>
</evidence>
<dbReference type="InterPro" id="IPR035906">
    <property type="entry name" value="MetI-like_sf"/>
</dbReference>
<keyword evidence="5 7" id="KW-1133">Transmembrane helix</keyword>
<dbReference type="Gene3D" id="1.10.3720.10">
    <property type="entry name" value="MetI-like"/>
    <property type="match status" value="1"/>
</dbReference>
<dbReference type="GO" id="GO:0005886">
    <property type="term" value="C:plasma membrane"/>
    <property type="evidence" value="ECO:0007669"/>
    <property type="project" value="UniProtKB-SubCell"/>
</dbReference>
<keyword evidence="6 7" id="KW-0472">Membrane</keyword>
<evidence type="ECO:0000256" key="6">
    <source>
        <dbReference type="ARBA" id="ARBA00023136"/>
    </source>
</evidence>
<sequence length="166" mass="18855">MLTRTSNWWNITRYAILSFGALVMMVPFLYMISTSFKSHAFVLELPPRLIPSAPTLENYQRALTTNHFGLYFFNSAAVSVSSTFITVVLSSMLAYAFARWDFPGRNVLFYAMLGTMMVPALTLIIPQFVLAKQLHLLNSRWGLVVVYSAGTAFNMFLLRGFFEEIP</sequence>
<organism evidence="9 10">
    <name type="scientific">Kouleothrix aurantiaca</name>
    <dbReference type="NCBI Taxonomy" id="186479"/>
    <lineage>
        <taxon>Bacteria</taxon>
        <taxon>Bacillati</taxon>
        <taxon>Chloroflexota</taxon>
        <taxon>Chloroflexia</taxon>
        <taxon>Chloroflexales</taxon>
        <taxon>Roseiflexineae</taxon>
        <taxon>Roseiflexaceae</taxon>
        <taxon>Kouleothrix</taxon>
    </lineage>
</organism>
<dbReference type="AlphaFoldDB" id="A0A0P9CXB3"/>
<evidence type="ECO:0000256" key="1">
    <source>
        <dbReference type="ARBA" id="ARBA00004651"/>
    </source>
</evidence>
<keyword evidence="3" id="KW-1003">Cell membrane</keyword>
<evidence type="ECO:0000256" key="4">
    <source>
        <dbReference type="ARBA" id="ARBA00022692"/>
    </source>
</evidence>
<dbReference type="Proteomes" id="UP000050509">
    <property type="component" value="Unassembled WGS sequence"/>
</dbReference>
<dbReference type="PANTHER" id="PTHR43744">
    <property type="entry name" value="ABC TRANSPORTER PERMEASE PROTEIN MG189-RELATED-RELATED"/>
    <property type="match status" value="1"/>
</dbReference>
<keyword evidence="10" id="KW-1185">Reference proteome</keyword>
<feature type="transmembrane region" description="Helical" evidence="7">
    <location>
        <begin position="107"/>
        <end position="129"/>
    </location>
</feature>
<comment type="subcellular location">
    <subcellularLocation>
        <location evidence="1">Cell membrane</location>
        <topology evidence="1">Multi-pass membrane protein</topology>
    </subcellularLocation>
</comment>
<dbReference type="PROSITE" id="PS50928">
    <property type="entry name" value="ABC_TM1"/>
    <property type="match status" value="1"/>
</dbReference>
<evidence type="ECO:0000256" key="3">
    <source>
        <dbReference type="ARBA" id="ARBA00022475"/>
    </source>
</evidence>
<comment type="caution">
    <text evidence="9">The sequence shown here is derived from an EMBL/GenBank/DDBJ whole genome shotgun (WGS) entry which is preliminary data.</text>
</comment>
<protein>
    <submittedName>
        <fullName evidence="9">ABC transporter permease</fullName>
    </submittedName>
</protein>
<dbReference type="PANTHER" id="PTHR43744:SF8">
    <property type="entry name" value="SN-GLYCEROL-3-PHOSPHATE TRANSPORT SYSTEM PERMEASE PROTEIN UGPE"/>
    <property type="match status" value="1"/>
</dbReference>